<dbReference type="Proteomes" id="UP000076925">
    <property type="component" value="Unassembled WGS sequence"/>
</dbReference>
<reference evidence="4 5" key="1">
    <citation type="journal article" date="2013" name="Genome Biol. Evol.">
        <title>Genomes of Stigonematalean cyanobacteria (subsection V) and the evolution of oxygenic photosynthesis from prokaryotes to plastids.</title>
        <authorList>
            <person name="Dagan T."/>
            <person name="Roettger M."/>
            <person name="Stucken K."/>
            <person name="Landan G."/>
            <person name="Koch R."/>
            <person name="Major P."/>
            <person name="Gould S.B."/>
            <person name="Goremykin V.V."/>
            <person name="Rippka R."/>
            <person name="Tandeau de Marsac N."/>
            <person name="Gugger M."/>
            <person name="Lockhart P.J."/>
            <person name="Allen J.F."/>
            <person name="Brune I."/>
            <person name="Maus I."/>
            <person name="Puhler A."/>
            <person name="Martin W.F."/>
        </authorList>
    </citation>
    <scope>NUCLEOTIDE SEQUENCE [LARGE SCALE GENOMIC DNA]</scope>
    <source>
        <strain evidence="4 5">PCC 7110</strain>
    </source>
</reference>
<dbReference type="EMBL" id="ANNX02000026">
    <property type="protein sequence ID" value="KYC40703.1"/>
    <property type="molecule type" value="Genomic_DNA"/>
</dbReference>
<accession>A0A139X7U9</accession>
<evidence type="ECO:0000256" key="1">
    <source>
        <dbReference type="SAM" id="Coils"/>
    </source>
</evidence>
<dbReference type="AlphaFoldDB" id="A0A139X7U9"/>
<evidence type="ECO:0000313" key="5">
    <source>
        <dbReference type="Proteomes" id="UP000076925"/>
    </source>
</evidence>
<proteinExistence type="predicted"/>
<gene>
    <name evidence="4" type="ORF">WA1_23980</name>
</gene>
<feature type="compositionally biased region" description="Low complexity" evidence="2">
    <location>
        <begin position="373"/>
        <end position="389"/>
    </location>
</feature>
<evidence type="ECO:0000256" key="2">
    <source>
        <dbReference type="SAM" id="MobiDB-lite"/>
    </source>
</evidence>
<dbReference type="RefSeq" id="WP_017740016.1">
    <property type="nucleotide sequence ID" value="NZ_KQ976354.1"/>
</dbReference>
<organism evidence="4 5">
    <name type="scientific">Scytonema hofmannii PCC 7110</name>
    <dbReference type="NCBI Taxonomy" id="128403"/>
    <lineage>
        <taxon>Bacteria</taxon>
        <taxon>Bacillati</taxon>
        <taxon>Cyanobacteriota</taxon>
        <taxon>Cyanophyceae</taxon>
        <taxon>Nostocales</taxon>
        <taxon>Scytonemataceae</taxon>
        <taxon>Scytonema</taxon>
    </lineage>
</organism>
<dbReference type="OrthoDB" id="460004at2"/>
<protein>
    <recommendedName>
        <fullName evidence="3">DNA primase/polymerase bifunctional N-terminal domain-containing protein</fullName>
    </recommendedName>
</protein>
<feature type="coiled-coil region" evidence="1">
    <location>
        <begin position="560"/>
        <end position="594"/>
    </location>
</feature>
<keyword evidence="5" id="KW-1185">Reference proteome</keyword>
<dbReference type="InterPro" id="IPR015330">
    <property type="entry name" value="DNA_primase/pol_bifunc_N"/>
</dbReference>
<comment type="caution">
    <text evidence="4">The sequence shown here is derived from an EMBL/GenBank/DDBJ whole genome shotgun (WGS) entry which is preliminary data.</text>
</comment>
<feature type="domain" description="DNA primase/polymerase bifunctional N-terminal" evidence="3">
    <location>
        <begin position="47"/>
        <end position="225"/>
    </location>
</feature>
<dbReference type="Pfam" id="PF09250">
    <property type="entry name" value="Prim-Pol"/>
    <property type="match status" value="1"/>
</dbReference>
<dbReference type="InterPro" id="IPR025048">
    <property type="entry name" value="DUF3987"/>
</dbReference>
<evidence type="ECO:0000259" key="3">
    <source>
        <dbReference type="Pfam" id="PF09250"/>
    </source>
</evidence>
<dbReference type="Pfam" id="PF13148">
    <property type="entry name" value="DUF3987"/>
    <property type="match status" value="1"/>
</dbReference>
<name>A0A139X7U9_9CYAN</name>
<dbReference type="SUPFAM" id="SSF57783">
    <property type="entry name" value="Zinc beta-ribbon"/>
    <property type="match status" value="1"/>
</dbReference>
<sequence length="1133" mass="129557">MESNTIATTSTHNSIVEEKKDAFKHLPWKRANNAEAIAKGLDFIPDSWVITPVINKKPCRKNWNGENPVSKDVIRNHILYGVETVSEKGRKYTQYISGFGIRTGEISGGIIAIDEDGEIPGEILEKIVEKLGDGQLPKTISLTSGKKGRKQSLYQIPDIYREAFKPITKVVLDSFDGISSNDGGLEFRYGHINQSVLPPSIHPNTGCYKWINSPEDTEIGILPAWMCDFIINEWNKKIENVKTEIPKVVERGESSQSSQCLSDFVHYVVVPKIPFDELFNVIDHNFIYDCDTYKGIPPFRDSEGNTSFHVWLDEHGKWGWHDKKLDIGGDIINYIWQYEHVKSGTPTGHWFVKIVQNLAFKAGIDLPEWQPKENNSNSENESQSNFENSVFKKSDNKHNKKYSISKIEDCIREILSKGLLSSQESKELSHLHFRLQNEFKFPAKFFNELINSVRKDLGVIDSLEQKRLNNLLEAGKAELNLFDIFPKTLAEAIENEAKIKNIEPIILIQLLFPAISSLVGNKVNLRINSHKVPAIIWSAIVGAPSTGKSRGADSIIEPIFKLQAKSLEKLAEQRQKYEDEMLDYEEKYNSIVKSVGNSSNRKPDISPEFLQFIENKNLIVDELNKSEILNLARESGELIKPEEPKPRTYLFDDSTVSAVQNTLVSNPTHSGLWYTDEISSIFDSLGQYSKTSKSNDRPRLLKLWDGKDISITRVASEPKISNGSALSLTGGIQPGVFRKAFKDVEDSDGLQARFLFASTKRLDSHESLEIAELSGKLNHFYQFLDSIPNLEIRFSKEAYEMYWQIKKKEDEWYKKSSSTAMQNWIGKFNSHVSRLAICFHLIETYYKGNVINLDEKDGTQYGLSLEISALTMQRALTLGLFYKQSLEYLLGTVADSDDEHLILLQIQELSKTFDEGITIRDIYRKVKGVERYAKLEDQKPTMVAESFIKKLEKYGYGSIKKKGKSLFYKAFDKVLGFNLQESSSESLVNVEIDIDSFDIYEDEEKVIPINQKQKVQEPTQPVEEVQETTPTIQEVEAIQEVEETKLEREPNKDLRIDKDYCKYFKDNLPLENMKAWIGIKGCYKKDNKTYFLIEIKRNKKLIIERTNGTKTVECNIEEFEIYDNEIEELPKAC</sequence>
<evidence type="ECO:0000313" key="4">
    <source>
        <dbReference type="EMBL" id="KYC40703.1"/>
    </source>
</evidence>
<dbReference type="STRING" id="128403.WA1_23980"/>
<keyword evidence="1" id="KW-0175">Coiled coil</keyword>
<feature type="region of interest" description="Disordered" evidence="2">
    <location>
        <begin position="370"/>
        <end position="390"/>
    </location>
</feature>